<dbReference type="SUPFAM" id="SSF54211">
    <property type="entry name" value="Ribosomal protein S5 domain 2-like"/>
    <property type="match status" value="1"/>
</dbReference>
<evidence type="ECO:0000313" key="4">
    <source>
        <dbReference type="Proteomes" id="UP000001075"/>
    </source>
</evidence>
<keyword evidence="3" id="KW-0687">Ribonucleoprotein</keyword>
<dbReference type="AlphaFoldDB" id="G3H2L1"/>
<keyword evidence="3" id="KW-0689">Ribosomal protein</keyword>
<dbReference type="InterPro" id="IPR005324">
    <property type="entry name" value="Ribosomal_uS5_C"/>
</dbReference>
<proteinExistence type="predicted"/>
<dbReference type="Pfam" id="PF03719">
    <property type="entry name" value="Ribosomal_S5_C"/>
    <property type="match status" value="1"/>
</dbReference>
<evidence type="ECO:0000259" key="2">
    <source>
        <dbReference type="Pfam" id="PF03719"/>
    </source>
</evidence>
<dbReference type="GO" id="GO:0005840">
    <property type="term" value="C:ribosome"/>
    <property type="evidence" value="ECO:0007669"/>
    <property type="project" value="UniProtKB-KW"/>
</dbReference>
<evidence type="ECO:0000256" key="1">
    <source>
        <dbReference type="ARBA" id="ARBA00022843"/>
    </source>
</evidence>
<dbReference type="EMBL" id="JH000116">
    <property type="protein sequence ID" value="EGV94735.1"/>
    <property type="molecule type" value="Genomic_DNA"/>
</dbReference>
<dbReference type="GO" id="GO:0006412">
    <property type="term" value="P:translation"/>
    <property type="evidence" value="ECO:0007669"/>
    <property type="project" value="InterPro"/>
</dbReference>
<protein>
    <submittedName>
        <fullName evidence="3">40S ribosomal protein S2</fullName>
    </submittedName>
</protein>
<reference evidence="4" key="1">
    <citation type="journal article" date="2011" name="Nat. Biotechnol.">
        <title>The genomic sequence of the Chinese hamster ovary (CHO)-K1 cell line.</title>
        <authorList>
            <person name="Xu X."/>
            <person name="Nagarajan H."/>
            <person name="Lewis N.E."/>
            <person name="Pan S."/>
            <person name="Cai Z."/>
            <person name="Liu X."/>
            <person name="Chen W."/>
            <person name="Xie M."/>
            <person name="Wang W."/>
            <person name="Hammond S."/>
            <person name="Andersen M.R."/>
            <person name="Neff N."/>
            <person name="Passarelli B."/>
            <person name="Koh W."/>
            <person name="Fan H.C."/>
            <person name="Wang J."/>
            <person name="Gui Y."/>
            <person name="Lee K.H."/>
            <person name="Betenbaugh M.J."/>
            <person name="Quake S.R."/>
            <person name="Famili I."/>
            <person name="Palsson B.O."/>
            <person name="Wang J."/>
        </authorList>
    </citation>
    <scope>NUCLEOTIDE SEQUENCE [LARGE SCALE GENOMIC DNA]</scope>
    <source>
        <strain evidence="4">CHO K1 cell line</strain>
    </source>
</reference>
<dbReference type="InterPro" id="IPR020568">
    <property type="entry name" value="Ribosomal_Su5_D2-typ_SF"/>
</dbReference>
<dbReference type="GO" id="GO:0003735">
    <property type="term" value="F:structural constituent of ribosome"/>
    <property type="evidence" value="ECO:0007669"/>
    <property type="project" value="InterPro"/>
</dbReference>
<dbReference type="Proteomes" id="UP000001075">
    <property type="component" value="Unassembled WGS sequence"/>
</dbReference>
<keyword evidence="1" id="KW-0832">Ubl conjugation</keyword>
<feature type="domain" description="Small ribosomal subunit protein uS5 C-terminal" evidence="2">
    <location>
        <begin position="19"/>
        <end position="68"/>
    </location>
</feature>
<evidence type="ECO:0000313" key="3">
    <source>
        <dbReference type="EMBL" id="EGV94735.1"/>
    </source>
</evidence>
<sequence>MDYKQMVGKACRWIGIRSIGIVSVPVPKKLLMKAGFDDCYTLARSYTAILGSSAKVTFDAISKTCSYLTLDL</sequence>
<dbReference type="InParanoid" id="G3H2L1"/>
<name>G3H2L1_CRIGR</name>
<dbReference type="Gene3D" id="3.30.230.10">
    <property type="match status" value="1"/>
</dbReference>
<dbReference type="STRING" id="10029.G3H2L1"/>
<accession>G3H2L1</accession>
<organism evidence="3 4">
    <name type="scientific">Cricetulus griseus</name>
    <name type="common">Chinese hamster</name>
    <name type="synonym">Cricetulus barabensis griseus</name>
    <dbReference type="NCBI Taxonomy" id="10029"/>
    <lineage>
        <taxon>Eukaryota</taxon>
        <taxon>Metazoa</taxon>
        <taxon>Chordata</taxon>
        <taxon>Craniata</taxon>
        <taxon>Vertebrata</taxon>
        <taxon>Euteleostomi</taxon>
        <taxon>Mammalia</taxon>
        <taxon>Eutheria</taxon>
        <taxon>Euarchontoglires</taxon>
        <taxon>Glires</taxon>
        <taxon>Rodentia</taxon>
        <taxon>Myomorpha</taxon>
        <taxon>Muroidea</taxon>
        <taxon>Cricetidae</taxon>
        <taxon>Cricetinae</taxon>
        <taxon>Cricetulus</taxon>
    </lineage>
</organism>
<gene>
    <name evidence="3" type="ORF">I79_004426</name>
</gene>
<dbReference type="InterPro" id="IPR014721">
    <property type="entry name" value="Ribsml_uS5_D2-typ_fold_subgr"/>
</dbReference>